<dbReference type="SUPFAM" id="SSF55136">
    <property type="entry name" value="Probable bacterial effector-binding domain"/>
    <property type="match status" value="1"/>
</dbReference>
<dbReference type="SMART" id="SM00871">
    <property type="entry name" value="AraC_E_bind"/>
    <property type="match status" value="1"/>
</dbReference>
<dbReference type="EMBL" id="VLXZ01000003">
    <property type="protein sequence ID" value="TSB47374.1"/>
    <property type="molecule type" value="Genomic_DNA"/>
</dbReference>
<name>A0A554A105_9BACI</name>
<feature type="domain" description="AraC effector-binding" evidence="1">
    <location>
        <begin position="6"/>
        <end position="156"/>
    </location>
</feature>
<protein>
    <submittedName>
        <fullName evidence="2">AraC family transcriptional regulator</fullName>
    </submittedName>
</protein>
<evidence type="ECO:0000313" key="2">
    <source>
        <dbReference type="EMBL" id="TSB47374.1"/>
    </source>
</evidence>
<organism evidence="2 3">
    <name type="scientific">Alkalicoccobacillus porphyridii</name>
    <dbReference type="NCBI Taxonomy" id="2597270"/>
    <lineage>
        <taxon>Bacteria</taxon>
        <taxon>Bacillati</taxon>
        <taxon>Bacillota</taxon>
        <taxon>Bacilli</taxon>
        <taxon>Bacillales</taxon>
        <taxon>Bacillaceae</taxon>
        <taxon>Alkalicoccobacillus</taxon>
    </lineage>
</organism>
<dbReference type="AlphaFoldDB" id="A0A554A105"/>
<keyword evidence="3" id="KW-1185">Reference proteome</keyword>
<dbReference type="Gene3D" id="3.20.80.10">
    <property type="entry name" value="Regulatory factor, effector binding domain"/>
    <property type="match status" value="1"/>
</dbReference>
<dbReference type="InterPro" id="IPR011256">
    <property type="entry name" value="Reg_factor_effector_dom_sf"/>
</dbReference>
<gene>
    <name evidence="2" type="ORF">FN960_06450</name>
</gene>
<dbReference type="Proteomes" id="UP000318521">
    <property type="component" value="Unassembled WGS sequence"/>
</dbReference>
<dbReference type="RefSeq" id="WP_143847873.1">
    <property type="nucleotide sequence ID" value="NZ_VLXZ01000003.1"/>
</dbReference>
<accession>A0A554A105</accession>
<dbReference type="InterPro" id="IPR029441">
    <property type="entry name" value="Cass2"/>
</dbReference>
<comment type="caution">
    <text evidence="2">The sequence shown here is derived from an EMBL/GenBank/DDBJ whole genome shotgun (WGS) entry which is preliminary data.</text>
</comment>
<proteinExistence type="predicted"/>
<dbReference type="InterPro" id="IPR010499">
    <property type="entry name" value="AraC_E-bd"/>
</dbReference>
<evidence type="ECO:0000259" key="1">
    <source>
        <dbReference type="SMART" id="SM00871"/>
    </source>
</evidence>
<evidence type="ECO:0000313" key="3">
    <source>
        <dbReference type="Proteomes" id="UP000318521"/>
    </source>
</evidence>
<sequence>MNQAVATFTCETITTSFQFVGVSTTANFPNAFPEAAINLQLDFESRVHEIRESKKRDVIFSPYMCNNFVATYFSCVEVSEIKDVPEGMIGFSLPKVRYAKIQCSNQTIGEGYERLFTWMAEKGFSQIHLNNTMPVEIFYPEDDMHEFKAEILIPIGENK</sequence>
<dbReference type="Pfam" id="PF14526">
    <property type="entry name" value="Cass2"/>
    <property type="match status" value="1"/>
</dbReference>
<reference evidence="2 3" key="1">
    <citation type="submission" date="2019-07" db="EMBL/GenBank/DDBJ databases">
        <authorList>
            <person name="Park Y.J."/>
            <person name="Jeong S.E."/>
            <person name="Jung H.S."/>
        </authorList>
    </citation>
    <scope>NUCLEOTIDE SEQUENCE [LARGE SCALE GENOMIC DNA]</scope>
    <source>
        <strain evidence="3">P16(2019)</strain>
    </source>
</reference>
<dbReference type="OrthoDB" id="2734147at2"/>